<feature type="binding site" evidence="8">
    <location>
        <begin position="153"/>
        <end position="155"/>
    </location>
    <ligand>
        <name>ATP</name>
        <dbReference type="ChEBI" id="CHEBI:30616"/>
    </ligand>
</feature>
<organism evidence="10 11">
    <name type="scientific">Candidatus Uhrbacteria bacterium RIFCSPLOWO2_02_FULL_48_12</name>
    <dbReference type="NCBI Taxonomy" id="1802407"/>
    <lineage>
        <taxon>Bacteria</taxon>
        <taxon>Candidatus Uhriibacteriota</taxon>
    </lineage>
</organism>
<dbReference type="CDD" id="cd00806">
    <property type="entry name" value="TrpRS_core"/>
    <property type="match status" value="1"/>
</dbReference>
<evidence type="ECO:0000256" key="6">
    <source>
        <dbReference type="ARBA" id="ARBA00023146"/>
    </source>
</evidence>
<comment type="caution">
    <text evidence="10">The sequence shown here is derived from an EMBL/GenBank/DDBJ whole genome shotgun (WGS) entry which is preliminary data.</text>
</comment>
<accession>A0A1F7VA99</accession>
<evidence type="ECO:0000256" key="1">
    <source>
        <dbReference type="ARBA" id="ARBA00005594"/>
    </source>
</evidence>
<comment type="subcellular location">
    <subcellularLocation>
        <location evidence="8">Cytoplasm</location>
    </subcellularLocation>
</comment>
<feature type="short sequence motif" description="'KMSKS' region" evidence="8">
    <location>
        <begin position="200"/>
        <end position="204"/>
    </location>
</feature>
<sequence>MIAISKTEKQTTLSGIKPSGPLHIGNYLGALRQFVAMQNVYHCYFFVADLHSLTEPYEPKEKTAQILDLTASFLAAGLDPKKSTIFLQSFIPEHTELAWIFSTITPVPELERMTQYKDMAKRKGFTVNTGLLTYPVFMAVDILIYKSTIIPVGDDQDQHLEITRTIARNFNRRFGETFPEPKPLHTAVPRLMSLDNPLRKMSKSEPAGCIFLNDQPAVIEQKIKRAVTDTAPPKAGEMSPGVANLFQLLQEFSSEETVKKFRRAYEDGSIRYSELKPVLAKDIIKGLKPFQKKYATLIEQPKKLMSVLESGSSKARKVAQNTLQEVKHKIGLPT</sequence>
<keyword evidence="8" id="KW-0963">Cytoplasm</keyword>
<feature type="binding site" evidence="8">
    <location>
        <begin position="25"/>
        <end position="26"/>
    </location>
    <ligand>
        <name>ATP</name>
        <dbReference type="ChEBI" id="CHEBI:30616"/>
    </ligand>
</feature>
<evidence type="ECO:0000256" key="9">
    <source>
        <dbReference type="RuleBase" id="RU363036"/>
    </source>
</evidence>
<feature type="short sequence motif" description="'HIGH' region" evidence="8">
    <location>
        <begin position="18"/>
        <end position="26"/>
    </location>
</feature>
<feature type="binding site" evidence="8">
    <location>
        <position position="191"/>
    </location>
    <ligand>
        <name>ATP</name>
        <dbReference type="ChEBI" id="CHEBI:30616"/>
    </ligand>
</feature>
<reference evidence="10 11" key="1">
    <citation type="journal article" date="2016" name="Nat. Commun.">
        <title>Thousands of microbial genomes shed light on interconnected biogeochemical processes in an aquifer system.</title>
        <authorList>
            <person name="Anantharaman K."/>
            <person name="Brown C.T."/>
            <person name="Hug L.A."/>
            <person name="Sharon I."/>
            <person name="Castelle C.J."/>
            <person name="Probst A.J."/>
            <person name="Thomas B.C."/>
            <person name="Singh A."/>
            <person name="Wilkins M.J."/>
            <person name="Karaoz U."/>
            <person name="Brodie E.L."/>
            <person name="Williams K.H."/>
            <person name="Hubbard S.S."/>
            <person name="Banfield J.F."/>
        </authorList>
    </citation>
    <scope>NUCLEOTIDE SEQUENCE [LARGE SCALE GENOMIC DNA]</scope>
</reference>
<dbReference type="InterPro" id="IPR001412">
    <property type="entry name" value="aa-tRNA-synth_I_CS"/>
</dbReference>
<feature type="binding site" evidence="8">
    <location>
        <position position="141"/>
    </location>
    <ligand>
        <name>L-tryptophan</name>
        <dbReference type="ChEBI" id="CHEBI:57912"/>
    </ligand>
</feature>
<evidence type="ECO:0000313" key="10">
    <source>
        <dbReference type="EMBL" id="OGL87479.1"/>
    </source>
</evidence>
<dbReference type="GO" id="GO:0006436">
    <property type="term" value="P:tryptophanyl-tRNA aminoacylation"/>
    <property type="evidence" value="ECO:0007669"/>
    <property type="project" value="UniProtKB-UniRule"/>
</dbReference>
<evidence type="ECO:0000256" key="4">
    <source>
        <dbReference type="ARBA" id="ARBA00022840"/>
    </source>
</evidence>
<dbReference type="GO" id="GO:0005524">
    <property type="term" value="F:ATP binding"/>
    <property type="evidence" value="ECO:0007669"/>
    <property type="project" value="UniProtKB-UniRule"/>
</dbReference>
<dbReference type="HAMAP" id="MF_00140_B">
    <property type="entry name" value="Trp_tRNA_synth_B"/>
    <property type="match status" value="1"/>
</dbReference>
<evidence type="ECO:0000256" key="7">
    <source>
        <dbReference type="ARBA" id="ARBA00049929"/>
    </source>
</evidence>
<dbReference type="EC" id="6.1.1.2" evidence="8"/>
<feature type="binding site" evidence="8">
    <location>
        <begin position="200"/>
        <end position="204"/>
    </location>
    <ligand>
        <name>ATP</name>
        <dbReference type="ChEBI" id="CHEBI:30616"/>
    </ligand>
</feature>
<keyword evidence="5 8" id="KW-0648">Protein biosynthesis</keyword>
<keyword evidence="6 8" id="KW-0030">Aminoacyl-tRNA synthetase</keyword>
<dbReference type="STRING" id="1802407.A3I40_03475"/>
<comment type="function">
    <text evidence="8">Catalyzes the attachment of tryptophan to tRNA(Trp).</text>
</comment>
<dbReference type="PRINTS" id="PR01039">
    <property type="entry name" value="TRNASYNTHTRP"/>
</dbReference>
<dbReference type="GO" id="GO:0005829">
    <property type="term" value="C:cytosol"/>
    <property type="evidence" value="ECO:0007669"/>
    <property type="project" value="TreeGrafter"/>
</dbReference>
<dbReference type="InterPro" id="IPR050203">
    <property type="entry name" value="Trp-tRNA_synthetase"/>
</dbReference>
<dbReference type="InterPro" id="IPR002305">
    <property type="entry name" value="aa-tRNA-synth_Ic"/>
</dbReference>
<evidence type="ECO:0000256" key="5">
    <source>
        <dbReference type="ARBA" id="ARBA00022917"/>
    </source>
</evidence>
<protein>
    <recommendedName>
        <fullName evidence="8">Tryptophan--tRNA ligase</fullName>
        <ecNumber evidence="8">6.1.1.2</ecNumber>
    </recommendedName>
    <alternativeName>
        <fullName evidence="8">Tryptophanyl-tRNA synthetase</fullName>
        <shortName evidence="8">TrpRS</shortName>
    </alternativeName>
</protein>
<dbReference type="InterPro" id="IPR014729">
    <property type="entry name" value="Rossmann-like_a/b/a_fold"/>
</dbReference>
<evidence type="ECO:0000256" key="3">
    <source>
        <dbReference type="ARBA" id="ARBA00022741"/>
    </source>
</evidence>
<comment type="catalytic activity">
    <reaction evidence="7 8">
        <text>tRNA(Trp) + L-tryptophan + ATP = L-tryptophyl-tRNA(Trp) + AMP + diphosphate + H(+)</text>
        <dbReference type="Rhea" id="RHEA:24080"/>
        <dbReference type="Rhea" id="RHEA-COMP:9671"/>
        <dbReference type="Rhea" id="RHEA-COMP:9705"/>
        <dbReference type="ChEBI" id="CHEBI:15378"/>
        <dbReference type="ChEBI" id="CHEBI:30616"/>
        <dbReference type="ChEBI" id="CHEBI:33019"/>
        <dbReference type="ChEBI" id="CHEBI:57912"/>
        <dbReference type="ChEBI" id="CHEBI:78442"/>
        <dbReference type="ChEBI" id="CHEBI:78535"/>
        <dbReference type="ChEBI" id="CHEBI:456215"/>
        <dbReference type="EC" id="6.1.1.2"/>
    </reaction>
</comment>
<keyword evidence="2 8" id="KW-0436">Ligase</keyword>
<dbReference type="Proteomes" id="UP000178723">
    <property type="component" value="Unassembled WGS sequence"/>
</dbReference>
<keyword evidence="4 8" id="KW-0067">ATP-binding</keyword>
<dbReference type="FunFam" id="1.10.240.10:FF:000005">
    <property type="entry name" value="Tryptophan--tRNA ligase"/>
    <property type="match status" value="1"/>
</dbReference>
<comment type="subunit">
    <text evidence="8">Homodimer.</text>
</comment>
<feature type="binding site" evidence="8">
    <location>
        <begin position="17"/>
        <end position="19"/>
    </location>
    <ligand>
        <name>ATP</name>
        <dbReference type="ChEBI" id="CHEBI:30616"/>
    </ligand>
</feature>
<dbReference type="InterPro" id="IPR002306">
    <property type="entry name" value="Trp-tRNA-ligase"/>
</dbReference>
<dbReference type="InterPro" id="IPR024109">
    <property type="entry name" value="Trp-tRNA-ligase_bac-type"/>
</dbReference>
<dbReference type="Pfam" id="PF00579">
    <property type="entry name" value="tRNA-synt_1b"/>
    <property type="match status" value="1"/>
</dbReference>
<dbReference type="Gene3D" id="3.40.50.620">
    <property type="entry name" value="HUPs"/>
    <property type="match status" value="1"/>
</dbReference>
<evidence type="ECO:0000256" key="2">
    <source>
        <dbReference type="ARBA" id="ARBA00022598"/>
    </source>
</evidence>
<keyword evidence="3 8" id="KW-0547">Nucleotide-binding</keyword>
<dbReference type="PROSITE" id="PS00178">
    <property type="entry name" value="AA_TRNA_LIGASE_I"/>
    <property type="match status" value="1"/>
</dbReference>
<dbReference type="AlphaFoldDB" id="A0A1F7VA99"/>
<evidence type="ECO:0000256" key="8">
    <source>
        <dbReference type="HAMAP-Rule" id="MF_00140"/>
    </source>
</evidence>
<dbReference type="GO" id="GO:0004830">
    <property type="term" value="F:tryptophan-tRNA ligase activity"/>
    <property type="evidence" value="ECO:0007669"/>
    <property type="project" value="UniProtKB-UniRule"/>
</dbReference>
<name>A0A1F7VA99_9BACT</name>
<evidence type="ECO:0000313" key="11">
    <source>
        <dbReference type="Proteomes" id="UP000178723"/>
    </source>
</evidence>
<proteinExistence type="inferred from homology"/>
<dbReference type="PANTHER" id="PTHR43766">
    <property type="entry name" value="TRYPTOPHAN--TRNA LIGASE, MITOCHONDRIAL"/>
    <property type="match status" value="1"/>
</dbReference>
<dbReference type="EMBL" id="MGEP01000006">
    <property type="protein sequence ID" value="OGL87479.1"/>
    <property type="molecule type" value="Genomic_DNA"/>
</dbReference>
<gene>
    <name evidence="8" type="primary">trpS</name>
    <name evidence="10" type="ORF">A3I40_03475</name>
</gene>
<dbReference type="NCBIfam" id="TIGR00233">
    <property type="entry name" value="trpS"/>
    <property type="match status" value="1"/>
</dbReference>
<dbReference type="Gene3D" id="1.10.240.10">
    <property type="entry name" value="Tyrosyl-Transfer RNA Synthetase"/>
    <property type="match status" value="1"/>
</dbReference>
<dbReference type="PANTHER" id="PTHR43766:SF1">
    <property type="entry name" value="TRYPTOPHAN--TRNA LIGASE, MITOCHONDRIAL"/>
    <property type="match status" value="1"/>
</dbReference>
<comment type="similarity">
    <text evidence="1 8 9">Belongs to the class-I aminoacyl-tRNA synthetase family.</text>
</comment>
<dbReference type="SUPFAM" id="SSF52374">
    <property type="entry name" value="Nucleotidylyl transferase"/>
    <property type="match status" value="1"/>
</dbReference>